<evidence type="ECO:0000313" key="4">
    <source>
        <dbReference type="Proteomes" id="UP000559809"/>
    </source>
</evidence>
<feature type="chain" id="PRO_5032529384" evidence="2">
    <location>
        <begin position="19"/>
        <end position="319"/>
    </location>
</feature>
<proteinExistence type="inferred from homology"/>
<dbReference type="InterPro" id="IPR042100">
    <property type="entry name" value="Bug_dom1"/>
</dbReference>
<reference evidence="3 4" key="1">
    <citation type="submission" date="2020-07" db="EMBL/GenBank/DDBJ databases">
        <title>Taxonomic revisions and descriptions of new bacterial species based on genomic comparisons in the high-G+C-content subgroup of the family Alcaligenaceae.</title>
        <authorList>
            <person name="Szabo A."/>
            <person name="Felfoldi T."/>
        </authorList>
    </citation>
    <scope>NUCLEOTIDE SEQUENCE [LARGE SCALE GENOMIC DNA]</scope>
    <source>
        <strain evidence="3 4">LMG 24012</strain>
    </source>
</reference>
<keyword evidence="4" id="KW-1185">Reference proteome</keyword>
<dbReference type="PANTHER" id="PTHR42928:SF5">
    <property type="entry name" value="BLR1237 PROTEIN"/>
    <property type="match status" value="1"/>
</dbReference>
<dbReference type="Gene3D" id="3.40.190.150">
    <property type="entry name" value="Bordetella uptake gene, domain 1"/>
    <property type="match status" value="1"/>
</dbReference>
<name>A0A853FUS5_9BURK</name>
<dbReference type="PANTHER" id="PTHR42928">
    <property type="entry name" value="TRICARBOXYLATE-BINDING PROTEIN"/>
    <property type="match status" value="1"/>
</dbReference>
<comment type="similarity">
    <text evidence="1">Belongs to the UPF0065 (bug) family.</text>
</comment>
<evidence type="ECO:0000256" key="2">
    <source>
        <dbReference type="SAM" id="SignalP"/>
    </source>
</evidence>
<evidence type="ECO:0000313" key="3">
    <source>
        <dbReference type="EMBL" id="NYT49724.1"/>
    </source>
</evidence>
<dbReference type="RefSeq" id="WP_180155036.1">
    <property type="nucleotide sequence ID" value="NZ_JACCEM010000005.1"/>
</dbReference>
<evidence type="ECO:0000256" key="1">
    <source>
        <dbReference type="ARBA" id="ARBA00006987"/>
    </source>
</evidence>
<dbReference type="InterPro" id="IPR005064">
    <property type="entry name" value="BUG"/>
</dbReference>
<dbReference type="SUPFAM" id="SSF53850">
    <property type="entry name" value="Periplasmic binding protein-like II"/>
    <property type="match status" value="1"/>
</dbReference>
<dbReference type="AlphaFoldDB" id="A0A853FUS5"/>
<comment type="caution">
    <text evidence="3">The sequence shown here is derived from an EMBL/GenBank/DDBJ whole genome shotgun (WGS) entry which is preliminary data.</text>
</comment>
<organism evidence="3 4">
    <name type="scientific">Parapusillimonas granuli</name>
    <dbReference type="NCBI Taxonomy" id="380911"/>
    <lineage>
        <taxon>Bacteria</taxon>
        <taxon>Pseudomonadati</taxon>
        <taxon>Pseudomonadota</taxon>
        <taxon>Betaproteobacteria</taxon>
        <taxon>Burkholderiales</taxon>
        <taxon>Alcaligenaceae</taxon>
        <taxon>Parapusillimonas</taxon>
    </lineage>
</organism>
<protein>
    <submittedName>
        <fullName evidence="3">Tripartite tricarboxylate transporter substrate binding protein</fullName>
    </submittedName>
</protein>
<dbReference type="Proteomes" id="UP000559809">
    <property type="component" value="Unassembled WGS sequence"/>
</dbReference>
<dbReference type="Gene3D" id="3.40.190.10">
    <property type="entry name" value="Periplasmic binding protein-like II"/>
    <property type="match status" value="1"/>
</dbReference>
<keyword evidence="2" id="KW-0732">Signal</keyword>
<dbReference type="Pfam" id="PF03401">
    <property type="entry name" value="TctC"/>
    <property type="match status" value="1"/>
</dbReference>
<accession>A0A853FUS5</accession>
<feature type="signal peptide" evidence="2">
    <location>
        <begin position="1"/>
        <end position="18"/>
    </location>
</feature>
<sequence>MRLLVLMGGMAIATSGLASQPIESFPSHPVKLVVPFSPGGSVDITGRSISQRLGELLKVPVVVENRPGVAAVIGTQSVVNAKPDGYTLLVGSTSLSIRPHLDPPLPFNPNVDLMPITLAANVSHVLMVSPELGVKNVADLVKLYEKRKTPILYGDVGQGSLHYLAGELFKRGTGIEITHISYKGTSNMLTDLLGAHVELASIELSVAGSYIKSGRLIPIGLAAMERNAEWPDLPTIAEQGVKDYEITSWFGFLAPAGTPEPIVNVLNAKMVEALADPQVKEAYANAGLSVVGSTVEYFKNYLAAQDKKWGGAIKSSARK</sequence>
<dbReference type="PIRSF" id="PIRSF017082">
    <property type="entry name" value="YflP"/>
    <property type="match status" value="1"/>
</dbReference>
<dbReference type="EMBL" id="JACCEM010000005">
    <property type="protein sequence ID" value="NYT49724.1"/>
    <property type="molecule type" value="Genomic_DNA"/>
</dbReference>
<gene>
    <name evidence="3" type="ORF">H0A72_10445</name>
</gene>